<dbReference type="EMBL" id="CAJNOE010000041">
    <property type="protein sequence ID" value="CAF0795154.1"/>
    <property type="molecule type" value="Genomic_DNA"/>
</dbReference>
<comment type="caution">
    <text evidence="3">The sequence shown here is derived from an EMBL/GenBank/DDBJ whole genome shotgun (WGS) entry which is preliminary data.</text>
</comment>
<evidence type="ECO:0000313" key="4">
    <source>
        <dbReference type="Proteomes" id="UP000663868"/>
    </source>
</evidence>
<protein>
    <submittedName>
        <fullName evidence="3">Uncharacterized protein</fullName>
    </submittedName>
</protein>
<gene>
    <name evidence="2" type="ORF">IZO911_LOCUS6623</name>
    <name evidence="3" type="ORF">KXQ929_LOCUS23707</name>
</gene>
<feature type="transmembrane region" description="Helical" evidence="1">
    <location>
        <begin position="70"/>
        <end position="89"/>
    </location>
</feature>
<dbReference type="AlphaFoldDB" id="A0A819IUV9"/>
<name>A0A819IUV9_9BILA</name>
<accession>A0A819IUV9</accession>
<keyword evidence="1" id="KW-1133">Transmembrane helix</keyword>
<dbReference type="Proteomes" id="UP000663860">
    <property type="component" value="Unassembled WGS sequence"/>
</dbReference>
<evidence type="ECO:0000256" key="1">
    <source>
        <dbReference type="SAM" id="Phobius"/>
    </source>
</evidence>
<proteinExistence type="predicted"/>
<dbReference type="EMBL" id="CAJOBB010001905">
    <property type="protein sequence ID" value="CAF3917540.1"/>
    <property type="molecule type" value="Genomic_DNA"/>
</dbReference>
<dbReference type="Proteomes" id="UP000663868">
    <property type="component" value="Unassembled WGS sequence"/>
</dbReference>
<evidence type="ECO:0000313" key="3">
    <source>
        <dbReference type="EMBL" id="CAF3917540.1"/>
    </source>
</evidence>
<keyword evidence="1" id="KW-0472">Membrane</keyword>
<organism evidence="3 4">
    <name type="scientific">Adineta steineri</name>
    <dbReference type="NCBI Taxonomy" id="433720"/>
    <lineage>
        <taxon>Eukaryota</taxon>
        <taxon>Metazoa</taxon>
        <taxon>Spiralia</taxon>
        <taxon>Gnathifera</taxon>
        <taxon>Rotifera</taxon>
        <taxon>Eurotatoria</taxon>
        <taxon>Bdelloidea</taxon>
        <taxon>Adinetida</taxon>
        <taxon>Adinetidae</taxon>
        <taxon>Adineta</taxon>
    </lineage>
</organism>
<dbReference type="Gene3D" id="1.20.1070.10">
    <property type="entry name" value="Rhodopsin 7-helix transmembrane proteins"/>
    <property type="match status" value="1"/>
</dbReference>
<reference evidence="3" key="1">
    <citation type="submission" date="2021-02" db="EMBL/GenBank/DDBJ databases">
        <authorList>
            <person name="Nowell W R."/>
        </authorList>
    </citation>
    <scope>NUCLEOTIDE SEQUENCE</scope>
</reference>
<sequence>MFAGLLFRTLNGFGIDPPKTIPALCKLRFFTTYSSGTAASWFIDLACVERYLPSSTSTYKRQLLTMKRDYMSMFFVIVIGFMVYAQEFYCIDTNQQILGAPQPCYQLKKNISC</sequence>
<evidence type="ECO:0000313" key="2">
    <source>
        <dbReference type="EMBL" id="CAF0795154.1"/>
    </source>
</evidence>
<keyword evidence="1" id="KW-0812">Transmembrane</keyword>